<accession>A0A6I4WE86</accession>
<reference evidence="1 2" key="1">
    <citation type="submission" date="2019-12" db="EMBL/GenBank/DDBJ databases">
        <title>Nocardia macrotermitis sp. nov. and Nocardia aurantia sp. nov., isolated from the gut of the fungus growing-termite Macrotermes natalensis.</title>
        <authorList>
            <person name="Christine B."/>
            <person name="Rene B."/>
        </authorList>
    </citation>
    <scope>NUCLEOTIDE SEQUENCE [LARGE SCALE GENOMIC DNA]</scope>
    <source>
        <strain evidence="1 2">DSM 102126</strain>
    </source>
</reference>
<dbReference type="EMBL" id="WUTW01000002">
    <property type="protein sequence ID" value="MXQ64892.1"/>
    <property type="molecule type" value="Genomic_DNA"/>
</dbReference>
<name>A0A6I4WE86_9ACTN</name>
<dbReference type="RefSeq" id="WP_161103054.1">
    <property type="nucleotide sequence ID" value="NZ_JBHLYI010000001.1"/>
</dbReference>
<evidence type="ECO:0000313" key="1">
    <source>
        <dbReference type="EMBL" id="MXQ64892.1"/>
    </source>
</evidence>
<dbReference type="OrthoDB" id="9846549at2"/>
<organism evidence="1 2">
    <name type="scientific">Actinomadura rayongensis</name>
    <dbReference type="NCBI Taxonomy" id="1429076"/>
    <lineage>
        <taxon>Bacteria</taxon>
        <taxon>Bacillati</taxon>
        <taxon>Actinomycetota</taxon>
        <taxon>Actinomycetes</taxon>
        <taxon>Streptosporangiales</taxon>
        <taxon>Thermomonosporaceae</taxon>
        <taxon>Actinomadura</taxon>
    </lineage>
</organism>
<dbReference type="Proteomes" id="UP000431901">
    <property type="component" value="Unassembled WGS sequence"/>
</dbReference>
<dbReference type="AlphaFoldDB" id="A0A6I4WE86"/>
<protein>
    <submittedName>
        <fullName evidence="1">Uncharacterized protein</fullName>
    </submittedName>
</protein>
<evidence type="ECO:0000313" key="2">
    <source>
        <dbReference type="Proteomes" id="UP000431901"/>
    </source>
</evidence>
<gene>
    <name evidence="1" type="ORF">GQ466_12675</name>
</gene>
<sequence>MAEHLLIERASRDFTVLRDGYRVGADFEVTVDEDGRPRSALGPEGALHVLVLDATASVLDLVEECRREGPAGRSLKERRLIIALVDRGREIRGFVLPETAATIVREIVTGVRGDSELFGPAEGRVGSSAIECPECRRVGQYDDVEPGETRCGYCGGVLRPV</sequence>
<keyword evidence="2" id="KW-1185">Reference proteome</keyword>
<proteinExistence type="predicted"/>
<comment type="caution">
    <text evidence="1">The sequence shown here is derived from an EMBL/GenBank/DDBJ whole genome shotgun (WGS) entry which is preliminary data.</text>
</comment>